<dbReference type="Gene3D" id="3.30.365.10">
    <property type="entry name" value="Aldehyde oxidase/xanthine dehydrogenase, molybdopterin binding domain"/>
    <property type="match status" value="4"/>
</dbReference>
<dbReference type="Pfam" id="PF20256">
    <property type="entry name" value="MoCoBD_2"/>
    <property type="match status" value="2"/>
</dbReference>
<reference evidence="2 3" key="1">
    <citation type="submission" date="2024-01" db="EMBL/GenBank/DDBJ databases">
        <title>The diversity of rhizobia nodulating Mimosa spp. in eleven states of Brazil covering several biomes is determined by host plant, location, and edaphic factors.</title>
        <authorList>
            <person name="Rouws L."/>
            <person name="Barauna A."/>
            <person name="Beukes C."/>
            <person name="De Faria S.M."/>
            <person name="Gross E."/>
            <person name="Dos Reis Junior F.B."/>
            <person name="Simon M."/>
            <person name="Maluk M."/>
            <person name="Odee D.W."/>
            <person name="Kenicer G."/>
            <person name="Young J.P.W."/>
            <person name="Reis V.M."/>
            <person name="Zilli J."/>
            <person name="James E.K."/>
        </authorList>
    </citation>
    <scope>NUCLEOTIDE SEQUENCE [LARGE SCALE GENOMIC DNA]</scope>
    <source>
        <strain evidence="2 3">JPY167</strain>
    </source>
</reference>
<dbReference type="RefSeq" id="WP_342949792.1">
    <property type="nucleotide sequence ID" value="NZ_JAYMRV010000013.1"/>
</dbReference>
<name>A0ABU9S0P4_9BURK</name>
<dbReference type="PIRSF" id="PIRSF036389">
    <property type="entry name" value="IOR_B"/>
    <property type="match status" value="1"/>
</dbReference>
<organism evidence="2 3">
    <name type="scientific">Paraburkholderia ferrariae</name>
    <dbReference type="NCBI Taxonomy" id="386056"/>
    <lineage>
        <taxon>Bacteria</taxon>
        <taxon>Pseudomonadati</taxon>
        <taxon>Pseudomonadota</taxon>
        <taxon>Betaproteobacteria</taxon>
        <taxon>Burkholderiales</taxon>
        <taxon>Burkholderiaceae</taxon>
        <taxon>Paraburkholderia</taxon>
    </lineage>
</organism>
<proteinExistence type="predicted"/>
<gene>
    <name evidence="2" type="ORF">VSR73_32950</name>
</gene>
<dbReference type="InterPro" id="IPR012368">
    <property type="entry name" value="OxRdtase_Mopterin-bd_su_IorB"/>
</dbReference>
<dbReference type="PANTHER" id="PTHR47495">
    <property type="entry name" value="ALDEHYDE DEHYDROGENASE"/>
    <property type="match status" value="1"/>
</dbReference>
<dbReference type="PROSITE" id="PS51318">
    <property type="entry name" value="TAT"/>
    <property type="match status" value="1"/>
</dbReference>
<keyword evidence="3" id="KW-1185">Reference proteome</keyword>
<dbReference type="Gene3D" id="3.90.1170.50">
    <property type="entry name" value="Aldehyde oxidase/xanthine dehydrogenase, a/b hammerhead"/>
    <property type="match status" value="1"/>
</dbReference>
<accession>A0ABU9S0P4</accession>
<dbReference type="SMART" id="SM01008">
    <property type="entry name" value="Ald_Xan_dh_C"/>
    <property type="match status" value="1"/>
</dbReference>
<dbReference type="InterPro" id="IPR000674">
    <property type="entry name" value="Ald_Oxase/Xan_DH_a/b"/>
</dbReference>
<dbReference type="Proteomes" id="UP001489897">
    <property type="component" value="Unassembled WGS sequence"/>
</dbReference>
<dbReference type="InterPro" id="IPR046867">
    <property type="entry name" value="AldOxase/xan_DH_MoCoBD2"/>
</dbReference>
<dbReference type="Pfam" id="PF02738">
    <property type="entry name" value="MoCoBD_1"/>
    <property type="match status" value="1"/>
</dbReference>
<sequence>MLARRTFLIGGASLAGMSVLAIGWSVSQAREERCAGKTIETPGSNVKLNGWVMIDRANNVTIVMSKAEMGQGIHTGAAMLLADELGADWSQVRLADARIEALYRNRVSLARALPLRPEDHSWQAQGEEDLARLLTLLGGTMVTGGSTSIADLWEPMREAGASARAMLCSAAAKAWGAPVGECEAHAGHVVWGSKNSATFGELVDKAKLEHPPTHVTLKDRSKFTIIGQRRNRFEAPAKIDGSAQFGIDAHPDDLLYASVKMCPTLGGIAITHGSSNVKNTEGIHDIFTVDPYHGGTGGVAVIADNPYIAMRTLCELSYTWDHGPAKDVSDVDISVALIKAIEGGAQPQYFYSTGDVETKLKQSKPLKMQYEAPYLAHATLEPINCTAQVNECGASIWVSTQIPMAARKAVAKFLGLNEDKVQVHPCLIGGGFGRRLEVDYIVQAVAIARHANGRPVQTIWPRAQDTTHDFYRPACVSQFTGALDADGKLIAWKNQSASQSISAQALPRAFGIPALVAEMVTDTTNAEGAFDQPYECPNIAVTHNTVTLPIPVGNWRSVGHSLHAFFVESFIDEMAAAAHRDPFQFRLDMLTKPEHKRHAYVLRTLMDFSRWQCRPTGDGTTARGLAMHEAFGSVVAQVAEVQKSGDSFRVTRVYCVIDCGVAINPNLVEQQMESGIIFGLSAALQQRISIVNGQVQQKYFSDFPLVNMSNCPEIHTKVLQCGTEPQGVGEAGTPPIAPAVANALFALTGNRVRHLPLIDPPEPSGGDIWCQSVLTEKPLACILPQKLPCSGHCDANSNQN</sequence>
<dbReference type="InterPro" id="IPR036856">
    <property type="entry name" value="Ald_Oxase/Xan_DH_a/b_sf"/>
</dbReference>
<evidence type="ECO:0000259" key="1">
    <source>
        <dbReference type="SMART" id="SM01008"/>
    </source>
</evidence>
<dbReference type="InterPro" id="IPR008274">
    <property type="entry name" value="AldOxase/xan_DH_MoCoBD1"/>
</dbReference>
<dbReference type="PANTHER" id="PTHR47495:SF2">
    <property type="entry name" value="ALDEHYDE DEHYDROGENASE"/>
    <property type="match status" value="1"/>
</dbReference>
<protein>
    <submittedName>
        <fullName evidence="2">Molybdopterin cofactor-binding domain-containing protein</fullName>
    </submittedName>
</protein>
<feature type="domain" description="Aldehyde oxidase/xanthine dehydrogenase a/b hammerhead" evidence="1">
    <location>
        <begin position="240"/>
        <end position="324"/>
    </location>
</feature>
<dbReference type="SUPFAM" id="SSF56003">
    <property type="entry name" value="Molybdenum cofactor-binding domain"/>
    <property type="match status" value="2"/>
</dbReference>
<dbReference type="InterPro" id="IPR052516">
    <property type="entry name" value="N-heterocyclic_Hydroxylase"/>
</dbReference>
<comment type="caution">
    <text evidence="2">The sequence shown here is derived from an EMBL/GenBank/DDBJ whole genome shotgun (WGS) entry which is preliminary data.</text>
</comment>
<evidence type="ECO:0000313" key="2">
    <source>
        <dbReference type="EMBL" id="MEM5425853.1"/>
    </source>
</evidence>
<dbReference type="SUPFAM" id="SSF54665">
    <property type="entry name" value="CO dehydrogenase molybdoprotein N-domain-like"/>
    <property type="match status" value="1"/>
</dbReference>
<dbReference type="InterPro" id="IPR037165">
    <property type="entry name" value="AldOxase/xan_DH_Mopterin-bd_sf"/>
</dbReference>
<dbReference type="EMBL" id="JAYMRV010000013">
    <property type="protein sequence ID" value="MEM5425853.1"/>
    <property type="molecule type" value="Genomic_DNA"/>
</dbReference>
<evidence type="ECO:0000313" key="3">
    <source>
        <dbReference type="Proteomes" id="UP001489897"/>
    </source>
</evidence>
<dbReference type="InterPro" id="IPR006311">
    <property type="entry name" value="TAT_signal"/>
</dbReference>